<dbReference type="STRING" id="1660073.CSUIS_0522"/>
<organism evidence="1 2">
    <name type="scientific">Campylobacter porcelli</name>
    <dbReference type="NCBI Taxonomy" id="1660073"/>
    <lineage>
        <taxon>Bacteria</taxon>
        <taxon>Pseudomonadati</taxon>
        <taxon>Campylobacterota</taxon>
        <taxon>Epsilonproteobacteria</taxon>
        <taxon>Campylobacterales</taxon>
        <taxon>Campylobacteraceae</taxon>
        <taxon>Campylobacter</taxon>
    </lineage>
</organism>
<dbReference type="KEGG" id="camy:CSUIS_0522"/>
<dbReference type="AlphaFoldDB" id="A0A1X9SW47"/>
<proteinExistence type="predicted"/>
<protein>
    <submittedName>
        <fullName evidence="1">Uncharacterized protein</fullName>
    </submittedName>
</protein>
<gene>
    <name evidence="1" type="ORF">CSUIS_0522</name>
</gene>
<dbReference type="Proteomes" id="UP000194260">
    <property type="component" value="Chromosome"/>
</dbReference>
<name>A0A1X9SW47_9BACT</name>
<reference evidence="2" key="1">
    <citation type="journal article" date="2017" name="Genome Biol. Evol.">
        <title>Comparative Genomic Analysis Identifies a Campylobacter Clade Deficient in Selenium Metabolism.</title>
        <authorList>
            <person name="Miller W.G."/>
            <person name="Yee E."/>
            <person name="Lopes B.S."/>
            <person name="Chapman M.H."/>
            <person name="Huynh S."/>
            <person name="Bono J.L."/>
            <person name="Parker C.T."/>
            <person name="Strachan N.J.C."/>
            <person name="Forbes K.J."/>
        </authorList>
    </citation>
    <scope>NUCLEOTIDE SEQUENCE [LARGE SCALE GENOMIC DNA]</scope>
    <source>
        <strain evidence="2">RM6137</strain>
    </source>
</reference>
<dbReference type="EMBL" id="CP018789">
    <property type="protein sequence ID" value="ARR00349.1"/>
    <property type="molecule type" value="Genomic_DNA"/>
</dbReference>
<evidence type="ECO:0000313" key="2">
    <source>
        <dbReference type="Proteomes" id="UP000194260"/>
    </source>
</evidence>
<accession>A0A1X9SW47</accession>
<evidence type="ECO:0000313" key="1">
    <source>
        <dbReference type="EMBL" id="ARR00349.1"/>
    </source>
</evidence>
<dbReference type="RefSeq" id="WP_086296994.1">
    <property type="nucleotide sequence ID" value="NZ_CP018789.1"/>
</dbReference>
<sequence>MTTKQISQRTGIPWSTLVTWAKSDEAGWRYQLVMAMSVATPDFFSKFNPRVEPQLDNLQTNIIGGLK</sequence>